<name>A0A7H8R8I7_TALRU</name>
<keyword evidence="1" id="KW-0732">Signal</keyword>
<feature type="signal peptide" evidence="1">
    <location>
        <begin position="1"/>
        <end position="26"/>
    </location>
</feature>
<evidence type="ECO:0000313" key="2">
    <source>
        <dbReference type="EMBL" id="QKX62011.1"/>
    </source>
</evidence>
<dbReference type="InterPro" id="IPR032675">
    <property type="entry name" value="LRR_dom_sf"/>
</dbReference>
<gene>
    <name evidence="2" type="ORF">TRUGW13939_09167</name>
</gene>
<dbReference type="EMBL" id="CP055902">
    <property type="protein sequence ID" value="QKX62011.1"/>
    <property type="molecule type" value="Genomic_DNA"/>
</dbReference>
<accession>A0A7H8R8I7</accession>
<dbReference type="Gene3D" id="3.80.10.10">
    <property type="entry name" value="Ribonuclease Inhibitor"/>
    <property type="match status" value="1"/>
</dbReference>
<sequence>MASISWVLRLSFVIILTLLFASPTRGHSGSQGYLRRALESLQKPASPATFSSTTDCQKWLRQNPASIVYNYGVNDTLSGAVSLRDCLIRDEAAQARQNIQEIQISFPLFSQSGGEQQPLQDIIQMLPNLESIRSLNLQMSQKNNSRSIDFVNDSGNPVVPFIECSSDSLVYDGGESDERLDRLYDALVTCPNIRSLSLSLSQGGCSIGDTRRSFNWKKGDHFPRLENLTLSGYDWDSRVNRRKPSNAEHWRASMDWSKLKRLDFSLPQNSFLDTFRGELGGLESLILRHKLGFWGDEETLCGFDATAEALRQNYTSFIAALPPLRELSISGVGQLLNMTPILKTHGSSLEKLNIHEFEHDCRYETGNATWVRPVLSVSEVEKIILSAPNLKDLTLDVYRSSNKWPIPMLKTLSKFPHLARLTINFDLEDPRRSRYAKRCYVSDWVRDEYCTIHELMEPQLNQTTASEIFHTIQQYQAGTKLQNITFFAGDFGRRDGGGLRLIPHYEWNRPVRYDCWMEENTIKCAGQRDIDFDDEDFL</sequence>
<dbReference type="SUPFAM" id="SSF52047">
    <property type="entry name" value="RNI-like"/>
    <property type="match status" value="1"/>
</dbReference>
<evidence type="ECO:0008006" key="4">
    <source>
        <dbReference type="Google" id="ProtNLM"/>
    </source>
</evidence>
<dbReference type="KEGG" id="trg:TRUGW13939_09167"/>
<proteinExistence type="predicted"/>
<evidence type="ECO:0000256" key="1">
    <source>
        <dbReference type="SAM" id="SignalP"/>
    </source>
</evidence>
<keyword evidence="3" id="KW-1185">Reference proteome</keyword>
<protein>
    <recommendedName>
        <fullName evidence="4">F-box domain-containing protein</fullName>
    </recommendedName>
</protein>
<dbReference type="OrthoDB" id="4222480at2759"/>
<dbReference type="Proteomes" id="UP000509510">
    <property type="component" value="Chromosome V"/>
</dbReference>
<evidence type="ECO:0000313" key="3">
    <source>
        <dbReference type="Proteomes" id="UP000509510"/>
    </source>
</evidence>
<feature type="chain" id="PRO_5028894838" description="F-box domain-containing protein" evidence="1">
    <location>
        <begin position="27"/>
        <end position="538"/>
    </location>
</feature>
<reference evidence="3" key="1">
    <citation type="submission" date="2020-06" db="EMBL/GenBank/DDBJ databases">
        <title>A chromosome-scale genome assembly of Talaromyces rugulosus W13939.</title>
        <authorList>
            <person name="Wang B."/>
            <person name="Guo L."/>
            <person name="Ye K."/>
            <person name="Wang L."/>
        </authorList>
    </citation>
    <scope>NUCLEOTIDE SEQUENCE [LARGE SCALE GENOMIC DNA]</scope>
    <source>
        <strain evidence="3">W13939</strain>
    </source>
</reference>
<dbReference type="AlphaFoldDB" id="A0A7H8R8I7"/>
<dbReference type="GeneID" id="55996651"/>
<dbReference type="RefSeq" id="XP_035348185.1">
    <property type="nucleotide sequence ID" value="XM_035492292.1"/>
</dbReference>
<organism evidence="2 3">
    <name type="scientific">Talaromyces rugulosus</name>
    <name type="common">Penicillium rugulosum</name>
    <dbReference type="NCBI Taxonomy" id="121627"/>
    <lineage>
        <taxon>Eukaryota</taxon>
        <taxon>Fungi</taxon>
        <taxon>Dikarya</taxon>
        <taxon>Ascomycota</taxon>
        <taxon>Pezizomycotina</taxon>
        <taxon>Eurotiomycetes</taxon>
        <taxon>Eurotiomycetidae</taxon>
        <taxon>Eurotiales</taxon>
        <taxon>Trichocomaceae</taxon>
        <taxon>Talaromyces</taxon>
        <taxon>Talaromyces sect. Islandici</taxon>
    </lineage>
</organism>